<sequence length="134" mass="15040">MNPVMEPLSWMLGTWLSDPPGDHTFPTTKPFQYLEEVHISDVGQPIHGDFSFNPPETSKAMHQKCRFIHLKPDTSKVATTRGSASSTGTNNIMSKAPHFQDWLHAFAQSIWLSSSLVTVNQNITRGRHESPLLK</sequence>
<dbReference type="PANTHER" id="PTHR15854">
    <property type="entry name" value="THAP4 PROTEIN"/>
    <property type="match status" value="1"/>
</dbReference>
<dbReference type="Pfam" id="PF08768">
    <property type="entry name" value="THAP4_heme-bd"/>
    <property type="match status" value="1"/>
</dbReference>
<dbReference type="Ensembl" id="ENSBJAT00000000957.1">
    <property type="protein sequence ID" value="ENSBJAP00000000931.1"/>
    <property type="gene ID" value="ENSBJAG00000000744.1"/>
</dbReference>
<protein>
    <recommendedName>
        <fullName evidence="2">THAP4-like heme-binding domain-containing protein</fullName>
    </recommendedName>
</protein>
<feature type="domain" description="THAP4-like heme-binding" evidence="2">
    <location>
        <begin position="5"/>
        <end position="93"/>
    </location>
</feature>
<name>A0A8B9YZ26_9AVES</name>
<evidence type="ECO:0000313" key="3">
    <source>
        <dbReference type="Ensembl" id="ENSBJAP00000000931.1"/>
    </source>
</evidence>
<reference evidence="3" key="2">
    <citation type="submission" date="2025-09" db="UniProtKB">
        <authorList>
            <consortium name="Ensembl"/>
        </authorList>
    </citation>
    <scope>IDENTIFICATION</scope>
</reference>
<reference evidence="3" key="1">
    <citation type="submission" date="2025-08" db="UniProtKB">
        <authorList>
            <consortium name="Ensembl"/>
        </authorList>
    </citation>
    <scope>IDENTIFICATION</scope>
</reference>
<proteinExistence type="predicted"/>
<evidence type="ECO:0000313" key="4">
    <source>
        <dbReference type="Proteomes" id="UP000694555"/>
    </source>
</evidence>
<dbReference type="AlphaFoldDB" id="A0A8B9YZ26"/>
<dbReference type="InterPro" id="IPR045165">
    <property type="entry name" value="Nitrobindin"/>
</dbReference>
<organism evidence="3 4">
    <name type="scientific">Buteo japonicus</name>
    <dbReference type="NCBI Taxonomy" id="224669"/>
    <lineage>
        <taxon>Eukaryota</taxon>
        <taxon>Metazoa</taxon>
        <taxon>Chordata</taxon>
        <taxon>Craniata</taxon>
        <taxon>Vertebrata</taxon>
        <taxon>Euteleostomi</taxon>
        <taxon>Archelosauria</taxon>
        <taxon>Archosauria</taxon>
        <taxon>Dinosauria</taxon>
        <taxon>Saurischia</taxon>
        <taxon>Theropoda</taxon>
        <taxon>Coelurosauria</taxon>
        <taxon>Aves</taxon>
        <taxon>Neognathae</taxon>
        <taxon>Neoaves</taxon>
        <taxon>Telluraves</taxon>
        <taxon>Accipitrimorphae</taxon>
        <taxon>Accipitriformes</taxon>
        <taxon>Accipitridae</taxon>
        <taxon>Accipitrinae</taxon>
        <taxon>Buteo</taxon>
    </lineage>
</organism>
<evidence type="ECO:0000259" key="2">
    <source>
        <dbReference type="Pfam" id="PF08768"/>
    </source>
</evidence>
<dbReference type="InterPro" id="IPR014878">
    <property type="entry name" value="THAP4-like_heme-bd"/>
</dbReference>
<dbReference type="InterPro" id="IPR012674">
    <property type="entry name" value="Calycin"/>
</dbReference>
<accession>A0A8B9YZ26</accession>
<dbReference type="Proteomes" id="UP000694555">
    <property type="component" value="Unplaced"/>
</dbReference>
<keyword evidence="4" id="KW-1185">Reference proteome</keyword>
<evidence type="ECO:0000256" key="1">
    <source>
        <dbReference type="ARBA" id="ARBA00036993"/>
    </source>
</evidence>
<dbReference type="PANTHER" id="PTHR15854:SF4">
    <property type="entry name" value="PEROXYNITRITE ISOMERASE THAP4"/>
    <property type="match status" value="1"/>
</dbReference>
<comment type="catalytic activity">
    <reaction evidence="1">
        <text>peroxynitrite = nitrate</text>
        <dbReference type="Rhea" id="RHEA:63116"/>
        <dbReference type="ChEBI" id="CHEBI:17632"/>
        <dbReference type="ChEBI" id="CHEBI:25941"/>
    </reaction>
    <physiologicalReaction direction="left-to-right" evidence="1">
        <dbReference type="Rhea" id="RHEA:63117"/>
    </physiologicalReaction>
</comment>
<dbReference type="Gene3D" id="2.40.128.20">
    <property type="match status" value="1"/>
</dbReference>
<dbReference type="SUPFAM" id="SSF50814">
    <property type="entry name" value="Lipocalins"/>
    <property type="match status" value="1"/>
</dbReference>